<dbReference type="FunFam" id="1.20.5.170:FF:000038">
    <property type="entry name" value="Short coiled-coil protein a"/>
    <property type="match status" value="1"/>
</dbReference>
<evidence type="ECO:0000256" key="8">
    <source>
        <dbReference type="ARBA" id="ARBA00023054"/>
    </source>
</evidence>
<feature type="coiled-coil region" evidence="10">
    <location>
        <begin position="57"/>
        <end position="91"/>
    </location>
</feature>
<dbReference type="AlphaFoldDB" id="A0A6G0JBX0"/>
<dbReference type="InterPro" id="IPR019357">
    <property type="entry name" value="SCOC"/>
</dbReference>
<organism evidence="12 13">
    <name type="scientific">Larimichthys crocea</name>
    <name type="common">Large yellow croaker</name>
    <name type="synonym">Pseudosciaena crocea</name>
    <dbReference type="NCBI Taxonomy" id="215358"/>
    <lineage>
        <taxon>Eukaryota</taxon>
        <taxon>Metazoa</taxon>
        <taxon>Chordata</taxon>
        <taxon>Craniata</taxon>
        <taxon>Vertebrata</taxon>
        <taxon>Euteleostomi</taxon>
        <taxon>Actinopterygii</taxon>
        <taxon>Neopterygii</taxon>
        <taxon>Teleostei</taxon>
        <taxon>Neoteleostei</taxon>
        <taxon>Acanthomorphata</taxon>
        <taxon>Eupercaria</taxon>
        <taxon>Sciaenidae</taxon>
        <taxon>Larimichthys</taxon>
    </lineage>
</organism>
<evidence type="ECO:0000313" key="13">
    <source>
        <dbReference type="Proteomes" id="UP000424527"/>
    </source>
</evidence>
<dbReference type="PANTHER" id="PTHR21614:SF4">
    <property type="entry name" value="SHORT COILED-COIL PROTEIN A"/>
    <property type="match status" value="1"/>
</dbReference>
<comment type="caution">
    <text evidence="12">The sequence shown here is derived from an EMBL/GenBank/DDBJ whole genome shotgun (WGS) entry which is preliminary data.</text>
</comment>
<proteinExistence type="inferred from homology"/>
<dbReference type="GO" id="GO:0005802">
    <property type="term" value="C:trans-Golgi network"/>
    <property type="evidence" value="ECO:0007669"/>
    <property type="project" value="TreeGrafter"/>
</dbReference>
<gene>
    <name evidence="12" type="ORF">D5F01_LYC01194</name>
</gene>
<dbReference type="GO" id="GO:0005829">
    <property type="term" value="C:cytosol"/>
    <property type="evidence" value="ECO:0007669"/>
    <property type="project" value="UniProtKB-SubCell"/>
</dbReference>
<evidence type="ECO:0000256" key="4">
    <source>
        <dbReference type="ARBA" id="ARBA00004601"/>
    </source>
</evidence>
<protein>
    <submittedName>
        <fullName evidence="12">Short coiled-coil protein A</fullName>
    </submittedName>
</protein>
<dbReference type="GO" id="GO:0000139">
    <property type="term" value="C:Golgi membrane"/>
    <property type="evidence" value="ECO:0007669"/>
    <property type="project" value="UniProtKB-SubCell"/>
</dbReference>
<keyword evidence="7" id="KW-0333">Golgi apparatus</keyword>
<evidence type="ECO:0000256" key="1">
    <source>
        <dbReference type="ARBA" id="ARBA00002743"/>
    </source>
</evidence>
<evidence type="ECO:0000313" key="12">
    <source>
        <dbReference type="EMBL" id="KAE8301043.1"/>
    </source>
</evidence>
<dbReference type="Proteomes" id="UP000424527">
    <property type="component" value="Unassembled WGS sequence"/>
</dbReference>
<evidence type="ECO:0000256" key="10">
    <source>
        <dbReference type="SAM" id="Coils"/>
    </source>
</evidence>
<evidence type="ECO:0000256" key="3">
    <source>
        <dbReference type="ARBA" id="ARBA00004514"/>
    </source>
</evidence>
<evidence type="ECO:0000256" key="2">
    <source>
        <dbReference type="ARBA" id="ARBA00004255"/>
    </source>
</evidence>
<accession>A0A6G0JBX0</accession>
<comment type="subcellular location">
    <subcellularLocation>
        <location evidence="3">Cytoplasm</location>
        <location evidence="3">Cytosol</location>
    </subcellularLocation>
    <subcellularLocation>
        <location evidence="2">Golgi apparatus membrane</location>
        <topology evidence="2">Peripheral membrane protein</topology>
        <orientation evidence="2">Cytoplasmic side</orientation>
    </subcellularLocation>
    <subcellularLocation>
        <location evidence="4">Golgi apparatus</location>
        <location evidence="4">trans-Golgi network</location>
    </subcellularLocation>
</comment>
<dbReference type="EMBL" id="REGW02000001">
    <property type="protein sequence ID" value="KAE8301043.1"/>
    <property type="molecule type" value="Genomic_DNA"/>
</dbReference>
<evidence type="ECO:0000256" key="6">
    <source>
        <dbReference type="ARBA" id="ARBA00022490"/>
    </source>
</evidence>
<evidence type="ECO:0000256" key="11">
    <source>
        <dbReference type="SAM" id="MobiDB-lite"/>
    </source>
</evidence>
<reference evidence="12 13" key="1">
    <citation type="submission" date="2019-07" db="EMBL/GenBank/DDBJ databases">
        <title>Chromosome genome assembly for large yellow croaker.</title>
        <authorList>
            <person name="Xiao S."/>
        </authorList>
    </citation>
    <scope>NUCLEOTIDE SEQUENCE [LARGE SCALE GENOMIC DNA]</scope>
    <source>
        <strain evidence="12">JMULYC20181020</strain>
        <tissue evidence="12">Muscle</tissue>
    </source>
</reference>
<comment type="function">
    <text evidence="1">Positive regulator of amino acid starvation-induced autophagy.</text>
</comment>
<comment type="similarity">
    <text evidence="5">Belongs to the SCOC family.</text>
</comment>
<evidence type="ECO:0000256" key="9">
    <source>
        <dbReference type="ARBA" id="ARBA00023136"/>
    </source>
</evidence>
<evidence type="ECO:0000256" key="5">
    <source>
        <dbReference type="ARBA" id="ARBA00010880"/>
    </source>
</evidence>
<dbReference type="Gene3D" id="1.20.5.170">
    <property type="match status" value="1"/>
</dbReference>
<sequence>MEAEVDEDDGTFTNISLADDTVDSGSAALYSKQENELFIMNCDIDGDMENQVEMEEKTRLINQVLELQHTLEDLSARVDAVKEENLKLKSENQVLGQYIENLMSASSVFQTTDTKSKRKSTSRREGETRQGEAGCGLGDCGPGMGVAEAVDGAAGVTAGYQVVWRKYMLLCSARRCEWGGEQQWRRPFHLLRIGGERRQ</sequence>
<name>A0A6G0JBX0_LARCR</name>
<feature type="region of interest" description="Disordered" evidence="11">
    <location>
        <begin position="110"/>
        <end position="135"/>
    </location>
</feature>
<dbReference type="PANTHER" id="PTHR21614">
    <property type="entry name" value="SHORT COILED COIL PROTEIN"/>
    <property type="match status" value="1"/>
</dbReference>
<dbReference type="Pfam" id="PF10224">
    <property type="entry name" value="DUF2205"/>
    <property type="match status" value="1"/>
</dbReference>
<keyword evidence="9" id="KW-0472">Membrane</keyword>
<keyword evidence="6" id="KW-0963">Cytoplasm</keyword>
<keyword evidence="13" id="KW-1185">Reference proteome</keyword>
<keyword evidence="8 10" id="KW-0175">Coiled coil</keyword>
<evidence type="ECO:0000256" key="7">
    <source>
        <dbReference type="ARBA" id="ARBA00023034"/>
    </source>
</evidence>